<evidence type="ECO:0000313" key="2">
    <source>
        <dbReference type="EMBL" id="CDQ72820.1"/>
    </source>
</evidence>
<gene>
    <name evidence="2" type="ORF">GSONMT00051467001</name>
    <name evidence="1" type="ORF">GSONMT00068885001</name>
</gene>
<dbReference type="Proteomes" id="UP000193380">
    <property type="component" value="Unassembled WGS sequence"/>
</dbReference>
<dbReference type="EMBL" id="FR904280">
    <property type="protein sequence ID" value="CDQ57130.1"/>
    <property type="molecule type" value="Genomic_DNA"/>
</dbReference>
<proteinExistence type="predicted"/>
<accession>A0A060X7K8</accession>
<evidence type="ECO:0000313" key="3">
    <source>
        <dbReference type="Proteomes" id="UP000193380"/>
    </source>
</evidence>
<reference evidence="2" key="2">
    <citation type="submission" date="2014-03" db="EMBL/GenBank/DDBJ databases">
        <authorList>
            <person name="Genoscope - CEA"/>
        </authorList>
    </citation>
    <scope>NUCLEOTIDE SEQUENCE</scope>
</reference>
<protein>
    <submittedName>
        <fullName evidence="2">Uncharacterized protein</fullName>
    </submittedName>
</protein>
<dbReference type="AlphaFoldDB" id="A0A060X7K8"/>
<organism evidence="2 3">
    <name type="scientific">Oncorhynchus mykiss</name>
    <name type="common">Rainbow trout</name>
    <name type="synonym">Salmo gairdneri</name>
    <dbReference type="NCBI Taxonomy" id="8022"/>
    <lineage>
        <taxon>Eukaryota</taxon>
        <taxon>Metazoa</taxon>
        <taxon>Chordata</taxon>
        <taxon>Craniata</taxon>
        <taxon>Vertebrata</taxon>
        <taxon>Euteleostomi</taxon>
        <taxon>Actinopterygii</taxon>
        <taxon>Neopterygii</taxon>
        <taxon>Teleostei</taxon>
        <taxon>Protacanthopterygii</taxon>
        <taxon>Salmoniformes</taxon>
        <taxon>Salmonidae</taxon>
        <taxon>Salmoninae</taxon>
        <taxon>Oncorhynchus</taxon>
    </lineage>
</organism>
<dbReference type="EMBL" id="FR904858">
    <property type="protein sequence ID" value="CDQ72820.1"/>
    <property type="molecule type" value="Genomic_DNA"/>
</dbReference>
<reference evidence="2" key="1">
    <citation type="journal article" date="2014" name="Nat. Commun.">
        <title>The rainbow trout genome provides novel insights into evolution after whole-genome duplication in vertebrates.</title>
        <authorList>
            <person name="Berthelot C."/>
            <person name="Brunet F."/>
            <person name="Chalopin D."/>
            <person name="Juanchich A."/>
            <person name="Bernard M."/>
            <person name="Noel B."/>
            <person name="Bento P."/>
            <person name="Da Silva C."/>
            <person name="Labadie K."/>
            <person name="Alberti A."/>
            <person name="Aury J.M."/>
            <person name="Louis A."/>
            <person name="Dehais P."/>
            <person name="Bardou P."/>
            <person name="Montfort J."/>
            <person name="Klopp C."/>
            <person name="Cabau C."/>
            <person name="Gaspin C."/>
            <person name="Thorgaard G.H."/>
            <person name="Boussaha M."/>
            <person name="Quillet E."/>
            <person name="Guyomard R."/>
            <person name="Galiana D."/>
            <person name="Bobe J."/>
            <person name="Volff J.N."/>
            <person name="Genet C."/>
            <person name="Wincker P."/>
            <person name="Jaillon O."/>
            <person name="Roest Crollius H."/>
            <person name="Guiguen Y."/>
        </authorList>
    </citation>
    <scope>NUCLEOTIDE SEQUENCE [LARGE SCALE GENOMIC DNA]</scope>
</reference>
<dbReference type="PaxDb" id="8022-A0A060X7K8"/>
<sequence length="28" mass="3136">MLIVSSRSALLSVYYPQIFLILTSGSYL</sequence>
<name>A0A060X7K8_ONCMY</name>
<evidence type="ECO:0000313" key="1">
    <source>
        <dbReference type="EMBL" id="CDQ57130.1"/>
    </source>
</evidence>